<dbReference type="EMBL" id="MU825874">
    <property type="protein sequence ID" value="KAJ7387074.1"/>
    <property type="molecule type" value="Genomic_DNA"/>
</dbReference>
<gene>
    <name evidence="1" type="ORF">OS493_004038</name>
</gene>
<evidence type="ECO:0000313" key="2">
    <source>
        <dbReference type="Proteomes" id="UP001163046"/>
    </source>
</evidence>
<dbReference type="Proteomes" id="UP001163046">
    <property type="component" value="Unassembled WGS sequence"/>
</dbReference>
<organism evidence="1 2">
    <name type="scientific">Desmophyllum pertusum</name>
    <dbReference type="NCBI Taxonomy" id="174260"/>
    <lineage>
        <taxon>Eukaryota</taxon>
        <taxon>Metazoa</taxon>
        <taxon>Cnidaria</taxon>
        <taxon>Anthozoa</taxon>
        <taxon>Hexacorallia</taxon>
        <taxon>Scleractinia</taxon>
        <taxon>Caryophylliina</taxon>
        <taxon>Caryophylliidae</taxon>
        <taxon>Desmophyllum</taxon>
    </lineage>
</organism>
<dbReference type="OrthoDB" id="5406275at2759"/>
<dbReference type="PANTHER" id="PTHR33488:SF2">
    <property type="entry name" value="EARLY ENDOSOME ANTIGEN 1-LIKE"/>
    <property type="match status" value="1"/>
</dbReference>
<reference evidence="1" key="1">
    <citation type="submission" date="2023-01" db="EMBL/GenBank/DDBJ databases">
        <title>Genome assembly of the deep-sea coral Lophelia pertusa.</title>
        <authorList>
            <person name="Herrera S."/>
            <person name="Cordes E."/>
        </authorList>
    </citation>
    <scope>NUCLEOTIDE SEQUENCE</scope>
    <source>
        <strain evidence="1">USNM1676648</strain>
        <tissue evidence="1">Polyp</tissue>
    </source>
</reference>
<dbReference type="AlphaFoldDB" id="A0A9X0D6V1"/>
<keyword evidence="2" id="KW-1185">Reference proteome</keyword>
<protein>
    <submittedName>
        <fullName evidence="1">Uncharacterized protein</fullName>
    </submittedName>
</protein>
<comment type="caution">
    <text evidence="1">The sequence shown here is derived from an EMBL/GenBank/DDBJ whole genome shotgun (WGS) entry which is preliminary data.</text>
</comment>
<proteinExistence type="predicted"/>
<sequence>MSEPDANVVANLHKALINSNSGNDKNETALLMMSPSMNWAEFLTPAPMTIALLGQLMLIAGEKDFSLEQQRPAKGFQFIQHPESFRACLVQVSNTGWRAFNEAHKNMDAIRLYSAQVPDQVKKVVRTLIKGSDEDVKDFLPIELRKIERNSTECLRLAEAVESKFESVMDLTGELLEVSSSARGYYQKPKKKSK</sequence>
<evidence type="ECO:0000313" key="1">
    <source>
        <dbReference type="EMBL" id="KAJ7387074.1"/>
    </source>
</evidence>
<accession>A0A9X0D6V1</accession>
<name>A0A9X0D6V1_9CNID</name>
<dbReference type="PANTHER" id="PTHR33488">
    <property type="entry name" value="ZGC:162509"/>
    <property type="match status" value="1"/>
</dbReference>